<dbReference type="Proteomes" id="UP000218288">
    <property type="component" value="Chromosome"/>
</dbReference>
<sequence>MAASVRRGACPSHRAPGRSHEKGKGRRLSMASAGKSAGRAPGATVLTSCRQTATERLDVARSRATVIRPEARRPPSTTIAESRSKQRWNRIGVRS</sequence>
<accession>A0A161JL59</accession>
<name>A0A161JL59_9HYPH</name>
<evidence type="ECO:0000313" key="2">
    <source>
        <dbReference type="EMBL" id="BAU88885.1"/>
    </source>
</evidence>
<feature type="compositionally biased region" description="Basic residues" evidence="1">
    <location>
        <begin position="15"/>
        <end position="27"/>
    </location>
</feature>
<organism evidence="2 3">
    <name type="scientific">Methylorubrum populi</name>
    <dbReference type="NCBI Taxonomy" id="223967"/>
    <lineage>
        <taxon>Bacteria</taxon>
        <taxon>Pseudomonadati</taxon>
        <taxon>Pseudomonadota</taxon>
        <taxon>Alphaproteobacteria</taxon>
        <taxon>Hyphomicrobiales</taxon>
        <taxon>Methylobacteriaceae</taxon>
        <taxon>Methylorubrum</taxon>
    </lineage>
</organism>
<feature type="region of interest" description="Disordered" evidence="1">
    <location>
        <begin position="1"/>
        <end position="48"/>
    </location>
</feature>
<feature type="region of interest" description="Disordered" evidence="1">
    <location>
        <begin position="66"/>
        <end position="95"/>
    </location>
</feature>
<protein>
    <submittedName>
        <fullName evidence="2">Uncharacterized protein</fullName>
    </submittedName>
</protein>
<dbReference type="AlphaFoldDB" id="A0A161JL59"/>
<reference evidence="2 3" key="1">
    <citation type="journal article" date="2016" name="Genome Announc.">
        <title>Complete Genome Sequence of Methylobacterium populi P-1M, Isolated from Pink-Pigmented Household Biofilm.</title>
        <authorList>
            <person name="Morohoshi T."/>
            <person name="Ikeda T."/>
        </authorList>
    </citation>
    <scope>NUCLEOTIDE SEQUENCE [LARGE SCALE GENOMIC DNA]</scope>
    <source>
        <strain evidence="2 3">P-1M</strain>
    </source>
</reference>
<evidence type="ECO:0000256" key="1">
    <source>
        <dbReference type="SAM" id="MobiDB-lite"/>
    </source>
</evidence>
<gene>
    <name evidence="2" type="ORF">MPPM_0280</name>
</gene>
<proteinExistence type="predicted"/>
<dbReference type="EMBL" id="AP014809">
    <property type="protein sequence ID" value="BAU88885.1"/>
    <property type="molecule type" value="Genomic_DNA"/>
</dbReference>
<evidence type="ECO:0000313" key="3">
    <source>
        <dbReference type="Proteomes" id="UP000218288"/>
    </source>
</evidence>